<dbReference type="SUPFAM" id="SSF64182">
    <property type="entry name" value="DHH phosphoesterases"/>
    <property type="match status" value="1"/>
</dbReference>
<evidence type="ECO:0000259" key="2">
    <source>
        <dbReference type="Pfam" id="PF02272"/>
    </source>
</evidence>
<gene>
    <name evidence="3" type="ORF">SAMN05661003_10850</name>
</gene>
<reference evidence="4" key="1">
    <citation type="submission" date="2016-10" db="EMBL/GenBank/DDBJ databases">
        <authorList>
            <person name="Varghese N."/>
            <person name="Submissions S."/>
        </authorList>
    </citation>
    <scope>NUCLEOTIDE SEQUENCE [LARGE SCALE GENOMIC DNA]</scope>
    <source>
        <strain evidence="4">DSM 8987</strain>
    </source>
</reference>
<dbReference type="AlphaFoldDB" id="A0A1G7C2V7"/>
<dbReference type="OrthoDB" id="9803668at2"/>
<dbReference type="InterPro" id="IPR038763">
    <property type="entry name" value="DHH_sf"/>
</dbReference>
<evidence type="ECO:0000313" key="3">
    <source>
        <dbReference type="EMBL" id="SDE33629.1"/>
    </source>
</evidence>
<dbReference type="Gene3D" id="3.10.310.30">
    <property type="match status" value="1"/>
</dbReference>
<name>A0A1G7C2V7_9BACT</name>
<protein>
    <submittedName>
        <fullName evidence="3">Phosphoesterase RecJ domain-containing protein</fullName>
    </submittedName>
</protein>
<evidence type="ECO:0000313" key="4">
    <source>
        <dbReference type="Proteomes" id="UP000243205"/>
    </source>
</evidence>
<dbReference type="Pfam" id="PF01368">
    <property type="entry name" value="DHH"/>
    <property type="match status" value="1"/>
</dbReference>
<dbReference type="RefSeq" id="WP_092078384.1">
    <property type="nucleotide sequence ID" value="NZ_FNAQ01000008.1"/>
</dbReference>
<accession>A0A1G7C2V7</accession>
<dbReference type="PANTHER" id="PTHR47618:SF1">
    <property type="entry name" value="BIFUNCTIONAL OLIGORIBONUCLEASE AND PAP PHOSPHATASE NRNA"/>
    <property type="match status" value="1"/>
</dbReference>
<proteinExistence type="predicted"/>
<sequence length="322" mass="34718">MNPLNEIAAAIRASQTVLIAAHEGPDGDAIGSTLALTLALREMGKQAVAFNCDGVPDKLAFLAGSDGLVCQLPAQQRFDLGFVLDAGELRRVRHDMRACCQVLVNIDHHPCSEDFGDHYWVDTQASATAVLIYRLLRSLNHSLSQPVAECLYTAILSDTGSFRYSSANPEAYTVAGELVAVGVDPWRVAGGLYESQEAQRLRLLALALATLRLSRCGRIAAISATTDMFAEAQARPEDADSFVNYPRSIRGVEVALFFRQTAEQCYKLSMRSKGLIDVGSLSRELGGGGHHNAAGAELTGTLPQVQEFVFSRLEPLLAQPDA</sequence>
<dbReference type="InterPro" id="IPR001667">
    <property type="entry name" value="DDH_dom"/>
</dbReference>
<dbReference type="Pfam" id="PF02272">
    <property type="entry name" value="DHHA1"/>
    <property type="match status" value="1"/>
</dbReference>
<dbReference type="GO" id="GO:0003676">
    <property type="term" value="F:nucleic acid binding"/>
    <property type="evidence" value="ECO:0007669"/>
    <property type="project" value="InterPro"/>
</dbReference>
<dbReference type="Proteomes" id="UP000243205">
    <property type="component" value="Unassembled WGS sequence"/>
</dbReference>
<evidence type="ECO:0000259" key="1">
    <source>
        <dbReference type="Pfam" id="PF01368"/>
    </source>
</evidence>
<dbReference type="STRING" id="57664.SAMN05661003_10850"/>
<dbReference type="Gene3D" id="3.90.1640.10">
    <property type="entry name" value="inorganic pyrophosphatase (n-terminal core)"/>
    <property type="match status" value="1"/>
</dbReference>
<feature type="domain" description="DDH" evidence="1">
    <location>
        <begin position="17"/>
        <end position="155"/>
    </location>
</feature>
<keyword evidence="4" id="KW-1185">Reference proteome</keyword>
<dbReference type="InterPro" id="IPR003156">
    <property type="entry name" value="DHHA1_dom"/>
</dbReference>
<feature type="domain" description="DHHA1" evidence="2">
    <location>
        <begin position="231"/>
        <end position="308"/>
    </location>
</feature>
<dbReference type="InterPro" id="IPR051319">
    <property type="entry name" value="Oligoribo/pAp-PDE_c-di-AMP_PDE"/>
</dbReference>
<dbReference type="EMBL" id="FNAQ01000008">
    <property type="protein sequence ID" value="SDE33629.1"/>
    <property type="molecule type" value="Genomic_DNA"/>
</dbReference>
<dbReference type="PANTHER" id="PTHR47618">
    <property type="entry name" value="BIFUNCTIONAL OLIGORIBONUCLEASE AND PAP PHOSPHATASE NRNA"/>
    <property type="match status" value="1"/>
</dbReference>
<organism evidence="3 4">
    <name type="scientific">Desulfuromonas thiophila</name>
    <dbReference type="NCBI Taxonomy" id="57664"/>
    <lineage>
        <taxon>Bacteria</taxon>
        <taxon>Pseudomonadati</taxon>
        <taxon>Thermodesulfobacteriota</taxon>
        <taxon>Desulfuromonadia</taxon>
        <taxon>Desulfuromonadales</taxon>
        <taxon>Desulfuromonadaceae</taxon>
        <taxon>Desulfuromonas</taxon>
    </lineage>
</organism>